<dbReference type="Gene3D" id="3.30.360.10">
    <property type="entry name" value="Dihydrodipicolinate Reductase, domain 2"/>
    <property type="match status" value="1"/>
</dbReference>
<evidence type="ECO:0000313" key="5">
    <source>
        <dbReference type="Ensembl" id="ENSECAP00000012497.2"/>
    </source>
</evidence>
<comment type="similarity">
    <text evidence="1">Belongs to the Gfo/Idh/MocA family.</text>
</comment>
<accession>F7C081</accession>
<dbReference type="InterPro" id="IPR050984">
    <property type="entry name" value="Gfo/Idh/MocA_domain"/>
</dbReference>
<dbReference type="Bgee" id="ENSECAG00000014872">
    <property type="expression patterns" value="Expressed in articular cartilage of joint and 23 other cell types or tissues"/>
</dbReference>
<gene>
    <name evidence="5 7" type="primary">DHDH</name>
</gene>
<feature type="region of interest" description="Disordered" evidence="3">
    <location>
        <begin position="1"/>
        <end position="24"/>
    </location>
</feature>
<dbReference type="GO" id="GO:0042843">
    <property type="term" value="P:D-xylose catabolic process"/>
    <property type="evidence" value="ECO:0000318"/>
    <property type="project" value="GO_Central"/>
</dbReference>
<evidence type="ECO:0000256" key="1">
    <source>
        <dbReference type="ARBA" id="ARBA00010928"/>
    </source>
</evidence>
<proteinExistence type="evidence at protein level"/>
<evidence type="ECO:0000313" key="6">
    <source>
        <dbReference type="Proteomes" id="UP000002281"/>
    </source>
</evidence>
<evidence type="ECO:0000256" key="2">
    <source>
        <dbReference type="ARBA" id="ARBA00023002"/>
    </source>
</evidence>
<name>F7C081_HORSE</name>
<dbReference type="Pfam" id="PF22725">
    <property type="entry name" value="GFO_IDH_MocA_C3"/>
    <property type="match status" value="1"/>
</dbReference>
<dbReference type="GeneTree" id="ENSGT00390000007946"/>
<dbReference type="InParanoid" id="F7C081"/>
<dbReference type="PANTHER" id="PTHR22604">
    <property type="entry name" value="OXIDOREDUCTASES"/>
    <property type="match status" value="1"/>
</dbReference>
<evidence type="ECO:0000313" key="7">
    <source>
        <dbReference type="VGNC" id="VGNC:17160"/>
    </source>
</evidence>
<dbReference type="SUPFAM" id="SSF55347">
    <property type="entry name" value="Glyceraldehyde-3-phosphate dehydrogenase-like, C-terminal domain"/>
    <property type="match status" value="1"/>
</dbReference>
<dbReference type="AlphaFoldDB" id="F7C081"/>
<dbReference type="STRING" id="9796.ENSECAP00000012497"/>
<reference evidence="5" key="2">
    <citation type="submission" date="2025-08" db="UniProtKB">
        <authorList>
            <consortium name="Ensembl"/>
        </authorList>
    </citation>
    <scope>IDENTIFICATION</scope>
    <source>
        <strain evidence="5">Thoroughbred</strain>
    </source>
</reference>
<keyword evidence="6" id="KW-1185">Reference proteome</keyword>
<evidence type="ECO:0007829" key="8">
    <source>
        <dbReference type="PeptideAtlas" id="F7C081"/>
    </source>
</evidence>
<evidence type="ECO:0000259" key="4">
    <source>
        <dbReference type="Pfam" id="PF22725"/>
    </source>
</evidence>
<dbReference type="GO" id="GO:0047837">
    <property type="term" value="F:D-xylose 1-dehydrogenase (NADP+) activity"/>
    <property type="evidence" value="ECO:0000318"/>
    <property type="project" value="GO_Central"/>
</dbReference>
<reference evidence="5 6" key="1">
    <citation type="journal article" date="2009" name="Science">
        <title>Genome sequence, comparative analysis, and population genetics of the domestic horse.</title>
        <authorList>
            <consortium name="Broad Institute Genome Sequencing Platform"/>
            <consortium name="Broad Institute Whole Genome Assembly Team"/>
            <person name="Wade C.M."/>
            <person name="Giulotto E."/>
            <person name="Sigurdsson S."/>
            <person name="Zoli M."/>
            <person name="Gnerre S."/>
            <person name="Imsland F."/>
            <person name="Lear T.L."/>
            <person name="Adelson D.L."/>
            <person name="Bailey E."/>
            <person name="Bellone R.R."/>
            <person name="Bloecker H."/>
            <person name="Distl O."/>
            <person name="Edgar R.C."/>
            <person name="Garber M."/>
            <person name="Leeb T."/>
            <person name="Mauceli E."/>
            <person name="MacLeod J.N."/>
            <person name="Penedo M.C.T."/>
            <person name="Raison J.M."/>
            <person name="Sharpe T."/>
            <person name="Vogel J."/>
            <person name="Andersson L."/>
            <person name="Antczak D.F."/>
            <person name="Biagi T."/>
            <person name="Binns M.M."/>
            <person name="Chowdhary B.P."/>
            <person name="Coleman S.J."/>
            <person name="Della Valle G."/>
            <person name="Fryc S."/>
            <person name="Guerin G."/>
            <person name="Hasegawa T."/>
            <person name="Hill E.W."/>
            <person name="Jurka J."/>
            <person name="Kiialainen A."/>
            <person name="Lindgren G."/>
            <person name="Liu J."/>
            <person name="Magnani E."/>
            <person name="Mickelson J.R."/>
            <person name="Murray J."/>
            <person name="Nergadze S.G."/>
            <person name="Onofrio R."/>
            <person name="Pedroni S."/>
            <person name="Piras M.F."/>
            <person name="Raudsepp T."/>
            <person name="Rocchi M."/>
            <person name="Roeed K.H."/>
            <person name="Ryder O.A."/>
            <person name="Searle S."/>
            <person name="Skow L."/>
            <person name="Swinburne J.E."/>
            <person name="Syvaenen A.C."/>
            <person name="Tozaki T."/>
            <person name="Valberg S.J."/>
            <person name="Vaudin M."/>
            <person name="White J.R."/>
            <person name="Zody M.C."/>
            <person name="Lander E.S."/>
            <person name="Lindblad-Toh K."/>
        </authorList>
    </citation>
    <scope>NUCLEOTIDE SEQUENCE [LARGE SCALE GENOMIC DNA]</scope>
    <source>
        <strain evidence="5 6">Thoroughbred</strain>
    </source>
</reference>
<dbReference type="InterPro" id="IPR055170">
    <property type="entry name" value="GFO_IDH_MocA-like_dom"/>
</dbReference>
<dbReference type="VGNC" id="VGNC:17160">
    <property type="gene designation" value="DHDH"/>
</dbReference>
<dbReference type="FunFam" id="3.30.360.10:FF:000031">
    <property type="entry name" value="Trans-1,2-dihydrobenzene-1,2-diol dehydrogenase"/>
    <property type="match status" value="1"/>
</dbReference>
<sequence length="320" mass="35091">MNFLGTQFTLGDWGNGPDEEGQGRAELRSWEWSGEGRAERVRVRGHTAQGPSGCERKREGSCLETGEQRVTPQDWAPEGRRPGWLLLGFRPLSFPSRVLISPLRGPQAIWTRFFPAIEALRAALAQGTLGDLRVAHAEFGKNLTHVPRSIDWAQAGGALLDLGIYCVQFISMVFGGQKPEKISAVGRRYETGVDDTVTVLLQYPGGVHASFTCSITVELTNTAFVSGTKGIAQILHPCWCPTELVVNGEHKEFPLPPAPGKEFNFTNGAGMTYEANHVRECLRKGLTESPVIPLAESELLADILEEVRKAIGVTFPQDKR</sequence>
<keyword evidence="2" id="KW-0560">Oxidoreductase</keyword>
<dbReference type="PANTHER" id="PTHR22604:SF105">
    <property type="entry name" value="TRANS-1,2-DIHYDROBENZENE-1,2-DIOL DEHYDROGENASE"/>
    <property type="match status" value="1"/>
</dbReference>
<reference evidence="5" key="3">
    <citation type="submission" date="2025-09" db="UniProtKB">
        <authorList>
            <consortium name="Ensembl"/>
        </authorList>
    </citation>
    <scope>IDENTIFICATION</scope>
    <source>
        <strain evidence="5">Thoroughbred</strain>
    </source>
</reference>
<dbReference type="Ensembl" id="ENSECAT00000015538.3">
    <property type="protein sequence ID" value="ENSECAP00000012497.2"/>
    <property type="gene ID" value="ENSECAG00000014872.4"/>
</dbReference>
<feature type="domain" description="GFO/IDH/MocA-like oxidoreductase" evidence="4">
    <location>
        <begin position="118"/>
        <end position="232"/>
    </location>
</feature>
<protein>
    <submittedName>
        <fullName evidence="5">Dihydrodiol dehydrogenase</fullName>
    </submittedName>
</protein>
<evidence type="ECO:0000256" key="3">
    <source>
        <dbReference type="SAM" id="MobiDB-lite"/>
    </source>
</evidence>
<dbReference type="HOGENOM" id="CLU_023194_7_2_1"/>
<organism evidence="5 6">
    <name type="scientific">Equus caballus</name>
    <name type="common">Horse</name>
    <dbReference type="NCBI Taxonomy" id="9796"/>
    <lineage>
        <taxon>Eukaryota</taxon>
        <taxon>Metazoa</taxon>
        <taxon>Chordata</taxon>
        <taxon>Craniata</taxon>
        <taxon>Vertebrata</taxon>
        <taxon>Euteleostomi</taxon>
        <taxon>Mammalia</taxon>
        <taxon>Eutheria</taxon>
        <taxon>Laurasiatheria</taxon>
        <taxon>Perissodactyla</taxon>
        <taxon>Equidae</taxon>
        <taxon>Equus</taxon>
    </lineage>
</organism>
<dbReference type="PaxDb" id="9796-ENSECAP00000012497"/>
<dbReference type="FunCoup" id="F7C081">
    <property type="interactions" value="551"/>
</dbReference>
<dbReference type="Proteomes" id="UP000002281">
    <property type="component" value="Chromosome 10"/>
</dbReference>
<keyword evidence="8" id="KW-1267">Proteomics identification</keyword>